<keyword evidence="1" id="KW-0238">DNA-binding</keyword>
<dbReference type="CDD" id="cd00093">
    <property type="entry name" value="HTH_XRE"/>
    <property type="match status" value="1"/>
</dbReference>
<dbReference type="Gene3D" id="1.10.260.40">
    <property type="entry name" value="lambda repressor-like DNA-binding domains"/>
    <property type="match status" value="1"/>
</dbReference>
<protein>
    <submittedName>
        <fullName evidence="3">Helix-turn-helix transcriptional regulator</fullName>
    </submittedName>
</protein>
<dbReference type="EMBL" id="JACOQK010000001">
    <property type="protein sequence ID" value="MBC5788335.1"/>
    <property type="molecule type" value="Genomic_DNA"/>
</dbReference>
<proteinExistence type="predicted"/>
<dbReference type="PANTHER" id="PTHR46797:SF1">
    <property type="entry name" value="METHYLPHOSPHONATE SYNTHASE"/>
    <property type="match status" value="1"/>
</dbReference>
<evidence type="ECO:0000313" key="3">
    <source>
        <dbReference type="EMBL" id="MBC5788335.1"/>
    </source>
</evidence>
<feature type="domain" description="HTH cro/C1-type" evidence="2">
    <location>
        <begin position="11"/>
        <end position="65"/>
    </location>
</feature>
<dbReference type="Proteomes" id="UP000649151">
    <property type="component" value="Unassembled WGS sequence"/>
</dbReference>
<gene>
    <name evidence="3" type="ORF">H8Z77_09995</name>
</gene>
<name>A0ABR7IT81_9CLOT</name>
<dbReference type="PROSITE" id="PS50943">
    <property type="entry name" value="HTH_CROC1"/>
    <property type="match status" value="1"/>
</dbReference>
<evidence type="ECO:0000256" key="1">
    <source>
        <dbReference type="ARBA" id="ARBA00023125"/>
    </source>
</evidence>
<dbReference type="Pfam" id="PF01381">
    <property type="entry name" value="HTH_3"/>
    <property type="match status" value="1"/>
</dbReference>
<accession>A0ABR7IT81</accession>
<dbReference type="InterPro" id="IPR001387">
    <property type="entry name" value="Cro/C1-type_HTH"/>
</dbReference>
<evidence type="ECO:0000313" key="4">
    <source>
        <dbReference type="Proteomes" id="UP000649151"/>
    </source>
</evidence>
<dbReference type="PANTHER" id="PTHR46797">
    <property type="entry name" value="HTH-TYPE TRANSCRIPTIONAL REGULATOR"/>
    <property type="match status" value="1"/>
</dbReference>
<dbReference type="RefSeq" id="WP_186996907.1">
    <property type="nucleotide sequence ID" value="NZ_JACOQK010000001.1"/>
</dbReference>
<dbReference type="SMART" id="SM00530">
    <property type="entry name" value="HTH_XRE"/>
    <property type="match status" value="1"/>
</dbReference>
<organism evidence="3 4">
    <name type="scientific">Clostridium facile</name>
    <dbReference type="NCBI Taxonomy" id="2763035"/>
    <lineage>
        <taxon>Bacteria</taxon>
        <taxon>Bacillati</taxon>
        <taxon>Bacillota</taxon>
        <taxon>Clostridia</taxon>
        <taxon>Eubacteriales</taxon>
        <taxon>Clostridiaceae</taxon>
        <taxon>Clostridium</taxon>
    </lineage>
</organism>
<dbReference type="InterPro" id="IPR050807">
    <property type="entry name" value="TransReg_Diox_bact_type"/>
</dbReference>
<evidence type="ECO:0000259" key="2">
    <source>
        <dbReference type="PROSITE" id="PS50943"/>
    </source>
</evidence>
<dbReference type="InterPro" id="IPR010982">
    <property type="entry name" value="Lambda_DNA-bd_dom_sf"/>
</dbReference>
<reference evidence="3 4" key="1">
    <citation type="submission" date="2020-08" db="EMBL/GenBank/DDBJ databases">
        <title>Genome public.</title>
        <authorList>
            <person name="Liu C."/>
            <person name="Sun Q."/>
        </authorList>
    </citation>
    <scope>NUCLEOTIDE SEQUENCE [LARGE SCALE GENOMIC DNA]</scope>
    <source>
        <strain evidence="3 4">NSJ-27</strain>
    </source>
</reference>
<dbReference type="SUPFAM" id="SSF47413">
    <property type="entry name" value="lambda repressor-like DNA-binding domains"/>
    <property type="match status" value="1"/>
</dbReference>
<keyword evidence="4" id="KW-1185">Reference proteome</keyword>
<sequence>MNNNYSIGTRLRELRRSKGLSQEQLALRADITTAYLGQVERNEKNPTVVIMEKLCNALEISLSDFFSNQPLKQNETDVVTGQILYELKNTTELEKIEILHIIQHALKLKSIK</sequence>
<comment type="caution">
    <text evidence="3">The sequence shown here is derived from an EMBL/GenBank/DDBJ whole genome shotgun (WGS) entry which is preliminary data.</text>
</comment>